<accession>A0ACC2T7Y5</accession>
<reference evidence="1" key="1">
    <citation type="submission" date="2022-04" db="EMBL/GenBank/DDBJ databases">
        <title>Genome of the entomopathogenic fungus Entomophthora muscae.</title>
        <authorList>
            <person name="Elya C."/>
            <person name="Lovett B.R."/>
            <person name="Lee E."/>
            <person name="Macias A.M."/>
            <person name="Hajek A.E."/>
            <person name="De Bivort B.L."/>
            <person name="Kasson M.T."/>
            <person name="De Fine Licht H.H."/>
            <person name="Stajich J.E."/>
        </authorList>
    </citation>
    <scope>NUCLEOTIDE SEQUENCE</scope>
    <source>
        <strain evidence="1">Berkeley</strain>
    </source>
</reference>
<evidence type="ECO:0000313" key="1">
    <source>
        <dbReference type="EMBL" id="KAJ9070735.1"/>
    </source>
</evidence>
<organism evidence="1 2">
    <name type="scientific">Entomophthora muscae</name>
    <dbReference type="NCBI Taxonomy" id="34485"/>
    <lineage>
        <taxon>Eukaryota</taxon>
        <taxon>Fungi</taxon>
        <taxon>Fungi incertae sedis</taxon>
        <taxon>Zoopagomycota</taxon>
        <taxon>Entomophthoromycotina</taxon>
        <taxon>Entomophthoromycetes</taxon>
        <taxon>Entomophthorales</taxon>
        <taxon>Entomophthoraceae</taxon>
        <taxon>Entomophthora</taxon>
    </lineage>
</organism>
<name>A0ACC2T7Y5_9FUNG</name>
<protein>
    <submittedName>
        <fullName evidence="1">Golgi pH regulator A</fullName>
    </submittedName>
</protein>
<keyword evidence="2" id="KW-1185">Reference proteome</keyword>
<comment type="caution">
    <text evidence="1">The sequence shown here is derived from an EMBL/GenBank/DDBJ whole genome shotgun (WGS) entry which is preliminary data.</text>
</comment>
<proteinExistence type="predicted"/>
<sequence length="482" mass="54755">MSTSAGMLGQIPSTFLMVGAQSTLYYIGRYFLVRQLYQDYDIKGSSTATFGTSRLSSLGVQIAFSTTFSFSGGLCFLMLFEILELMPELRSWYWKLCLWMTLLLVIVILPICQIYMLTKGLFADLNARYKVLSVSSIWVVSFILFWQIGRQDSVPEESLGFVDWVFIQSLSRIGILGVALISVLSGFGAVYNSYIYLPLNQGLSATDLQKSETELTNTLQMVTEKKKALFMEQQKLKDVEASRPDSGIISSMFTSISQGLTQRKVSAFLGASSIQAEIDTLDGLERQISSDVDTLQRHKDRAQYSGTWKGKLLDMIGYVFAGYCIYRIFMSFVNVIFNRRGKSDPITTGLSVVLMFWNGHLDQKFWSQQLSFFLIGILVVSSIRSLLLYFMKITKLFKSQTLKENLILFLAQTMGMYFLSTVLLMRANLPESYRDNLAAVLGNIHFDFYHQWFDIGFLVSSLLSIVVIYLTYQQMQMNSLMD</sequence>
<evidence type="ECO:0000313" key="2">
    <source>
        <dbReference type="Proteomes" id="UP001165960"/>
    </source>
</evidence>
<gene>
    <name evidence="1" type="primary">GPR89A_1</name>
    <name evidence="1" type="ORF">DSO57_1004658</name>
</gene>
<dbReference type="Proteomes" id="UP001165960">
    <property type="component" value="Unassembled WGS sequence"/>
</dbReference>
<dbReference type="EMBL" id="QTSX02003562">
    <property type="protein sequence ID" value="KAJ9070735.1"/>
    <property type="molecule type" value="Genomic_DNA"/>
</dbReference>